<dbReference type="Pfam" id="PF00903">
    <property type="entry name" value="Glyoxalase"/>
    <property type="match status" value="1"/>
</dbReference>
<dbReference type="SUPFAM" id="SSF54593">
    <property type="entry name" value="Glyoxalase/Bleomycin resistance protein/Dihydroxybiphenyl dioxygenase"/>
    <property type="match status" value="1"/>
</dbReference>
<dbReference type="InterPro" id="IPR029068">
    <property type="entry name" value="Glyas_Bleomycin-R_OHBP_Dase"/>
</dbReference>
<sequence length="147" mass="15767">MTTTDTPAVRPTGIHHVRLTVTDIVRSKAFYQDVFGVEPAVDFSAQAGDPGVREDQEKLYGGCVFAVGDQLLGLRPVAETGDRFVSTRVGLDHVSLQVGSRADLDDAAERLSARGVEHGEVLELDQGIAVLSLQDPDDINLELTAPL</sequence>
<reference evidence="3 4" key="1">
    <citation type="submission" date="2024-07" db="EMBL/GenBank/DDBJ databases">
        <authorList>
            <person name="Thanompreechachai J."/>
            <person name="Duangmal K."/>
        </authorList>
    </citation>
    <scope>NUCLEOTIDE SEQUENCE [LARGE SCALE GENOMIC DNA]</scope>
    <source>
        <strain evidence="3 4">KCTC 19886</strain>
    </source>
</reference>
<evidence type="ECO:0000259" key="2">
    <source>
        <dbReference type="PROSITE" id="PS51819"/>
    </source>
</evidence>
<evidence type="ECO:0000256" key="1">
    <source>
        <dbReference type="ARBA" id="ARBA00022723"/>
    </source>
</evidence>
<dbReference type="InterPro" id="IPR037523">
    <property type="entry name" value="VOC_core"/>
</dbReference>
<comment type="caution">
    <text evidence="3">The sequence shown here is derived from an EMBL/GenBank/DDBJ whole genome shotgun (WGS) entry which is preliminary data.</text>
</comment>
<keyword evidence="1" id="KW-0479">Metal-binding</keyword>
<protein>
    <submittedName>
        <fullName evidence="3">VOC family protein</fullName>
    </submittedName>
</protein>
<evidence type="ECO:0000313" key="4">
    <source>
        <dbReference type="Proteomes" id="UP001555826"/>
    </source>
</evidence>
<dbReference type="Proteomes" id="UP001555826">
    <property type="component" value="Unassembled WGS sequence"/>
</dbReference>
<dbReference type="RefSeq" id="WP_367637915.1">
    <property type="nucleotide sequence ID" value="NZ_JBFNQN010000006.1"/>
</dbReference>
<dbReference type="PROSITE" id="PS51819">
    <property type="entry name" value="VOC"/>
    <property type="match status" value="1"/>
</dbReference>
<gene>
    <name evidence="3" type="ORF">AB1207_09680</name>
</gene>
<accession>A0ABV3P705</accession>
<name>A0ABV3P705_9ACTN</name>
<dbReference type="PANTHER" id="PTHR43048">
    <property type="entry name" value="METHYLMALONYL-COA EPIMERASE"/>
    <property type="match status" value="1"/>
</dbReference>
<feature type="domain" description="VOC" evidence="2">
    <location>
        <begin position="13"/>
        <end position="146"/>
    </location>
</feature>
<dbReference type="PANTHER" id="PTHR43048:SF3">
    <property type="entry name" value="METHYLMALONYL-COA EPIMERASE, MITOCHONDRIAL"/>
    <property type="match status" value="1"/>
</dbReference>
<dbReference type="InterPro" id="IPR004360">
    <property type="entry name" value="Glyas_Fos-R_dOase_dom"/>
</dbReference>
<organism evidence="3 4">
    <name type="scientific">Kineococcus endophyticus</name>
    <dbReference type="NCBI Taxonomy" id="1181883"/>
    <lineage>
        <taxon>Bacteria</taxon>
        <taxon>Bacillati</taxon>
        <taxon>Actinomycetota</taxon>
        <taxon>Actinomycetes</taxon>
        <taxon>Kineosporiales</taxon>
        <taxon>Kineosporiaceae</taxon>
        <taxon>Kineococcus</taxon>
    </lineage>
</organism>
<dbReference type="Gene3D" id="3.10.180.10">
    <property type="entry name" value="2,3-Dihydroxybiphenyl 1,2-Dioxygenase, domain 1"/>
    <property type="match status" value="1"/>
</dbReference>
<evidence type="ECO:0000313" key="3">
    <source>
        <dbReference type="EMBL" id="MEW9265017.1"/>
    </source>
</evidence>
<proteinExistence type="predicted"/>
<dbReference type="InterPro" id="IPR051785">
    <property type="entry name" value="MMCE/EMCE_epimerase"/>
</dbReference>
<keyword evidence="4" id="KW-1185">Reference proteome</keyword>
<dbReference type="EMBL" id="JBFNQN010000006">
    <property type="protein sequence ID" value="MEW9265017.1"/>
    <property type="molecule type" value="Genomic_DNA"/>
</dbReference>